<dbReference type="InterPro" id="IPR013024">
    <property type="entry name" value="GGCT-like"/>
</dbReference>
<gene>
    <name evidence="2" type="ORF">DNG_05421</name>
</gene>
<feature type="region of interest" description="Disordered" evidence="1">
    <location>
        <begin position="72"/>
        <end position="113"/>
    </location>
</feature>
<protein>
    <submittedName>
        <fullName evidence="2">Uncharacterized protein</fullName>
    </submittedName>
</protein>
<accession>A0AAE8SVG9</accession>
<dbReference type="EMBL" id="ONZQ02000007">
    <property type="protein sequence ID" value="SPO02746.1"/>
    <property type="molecule type" value="Genomic_DNA"/>
</dbReference>
<dbReference type="AlphaFoldDB" id="A0AAE8SVG9"/>
<reference evidence="2" key="1">
    <citation type="submission" date="2018-03" db="EMBL/GenBank/DDBJ databases">
        <authorList>
            <person name="Guldener U."/>
        </authorList>
    </citation>
    <scope>NUCLEOTIDE SEQUENCE</scope>
</reference>
<dbReference type="Gene3D" id="3.10.490.10">
    <property type="entry name" value="Gamma-glutamyl cyclotransferase-like"/>
    <property type="match status" value="1"/>
</dbReference>
<sequence>MSQDSQGSQASALTLTAPRPEILHFAYGPLLAADSMLRLSPDAVPVGLAYLPGWSFTLNPSGRATIVPVGAAKRRRRSGGSSSLPAVPEHGAVGEDGRMVPAGEDGAGGEKEVTDGVEGVYGMLYLLPEADETALDAFEVAAQKTVLEVEIIPPPGSPSGEGDVPVQVQVVRSVVYLDPGEGLPGNPGREYACAMNGALEEAVEEWGMPEWYVERVLRRYIPPDEYEYEDKDEQMKLPG</sequence>
<evidence type="ECO:0000256" key="1">
    <source>
        <dbReference type="SAM" id="MobiDB-lite"/>
    </source>
</evidence>
<comment type="caution">
    <text evidence="2">The sequence shown here is derived from an EMBL/GenBank/DDBJ whole genome shotgun (WGS) entry which is preliminary data.</text>
</comment>
<keyword evidence="3" id="KW-1185">Reference proteome</keyword>
<organism evidence="2 3">
    <name type="scientific">Cephalotrichum gorgonifer</name>
    <dbReference type="NCBI Taxonomy" id="2041049"/>
    <lineage>
        <taxon>Eukaryota</taxon>
        <taxon>Fungi</taxon>
        <taxon>Dikarya</taxon>
        <taxon>Ascomycota</taxon>
        <taxon>Pezizomycotina</taxon>
        <taxon>Sordariomycetes</taxon>
        <taxon>Hypocreomycetidae</taxon>
        <taxon>Microascales</taxon>
        <taxon>Microascaceae</taxon>
        <taxon>Cephalotrichum</taxon>
    </lineage>
</organism>
<dbReference type="Proteomes" id="UP001187682">
    <property type="component" value="Unassembled WGS sequence"/>
</dbReference>
<dbReference type="CDD" id="cd06661">
    <property type="entry name" value="GGCT_like"/>
    <property type="match status" value="1"/>
</dbReference>
<evidence type="ECO:0000313" key="3">
    <source>
        <dbReference type="Proteomes" id="UP001187682"/>
    </source>
</evidence>
<evidence type="ECO:0000313" key="2">
    <source>
        <dbReference type="EMBL" id="SPO02746.1"/>
    </source>
</evidence>
<proteinExistence type="predicted"/>
<name>A0AAE8SVG9_9PEZI</name>